<accession>A0A9P7K8U3</accession>
<dbReference type="EMBL" id="JABCKV010000947">
    <property type="protein sequence ID" value="KAG5640260.1"/>
    <property type="molecule type" value="Genomic_DNA"/>
</dbReference>
<dbReference type="AlphaFoldDB" id="A0A9P7K8U3"/>
<feature type="non-terminal residue" evidence="2">
    <location>
        <position position="1"/>
    </location>
</feature>
<keyword evidence="3" id="KW-1185">Reference proteome</keyword>
<feature type="region of interest" description="Disordered" evidence="1">
    <location>
        <begin position="108"/>
        <end position="129"/>
    </location>
</feature>
<evidence type="ECO:0000313" key="2">
    <source>
        <dbReference type="EMBL" id="KAG5640260.1"/>
    </source>
</evidence>
<comment type="caution">
    <text evidence="2">The sequence shown here is derived from an EMBL/GenBank/DDBJ whole genome shotgun (WGS) entry which is preliminary data.</text>
</comment>
<gene>
    <name evidence="2" type="ORF">DXG03_009611</name>
</gene>
<reference evidence="2" key="1">
    <citation type="submission" date="2020-07" db="EMBL/GenBank/DDBJ databases">
        <authorList>
            <person name="Nieuwenhuis M."/>
            <person name="Van De Peppel L.J.J."/>
        </authorList>
    </citation>
    <scope>NUCLEOTIDE SEQUENCE</scope>
    <source>
        <strain evidence="2">AP01</strain>
        <tissue evidence="2">Mycelium</tissue>
    </source>
</reference>
<organism evidence="2 3">
    <name type="scientific">Asterophora parasitica</name>
    <dbReference type="NCBI Taxonomy" id="117018"/>
    <lineage>
        <taxon>Eukaryota</taxon>
        <taxon>Fungi</taxon>
        <taxon>Dikarya</taxon>
        <taxon>Basidiomycota</taxon>
        <taxon>Agaricomycotina</taxon>
        <taxon>Agaricomycetes</taxon>
        <taxon>Agaricomycetidae</taxon>
        <taxon>Agaricales</taxon>
        <taxon>Tricholomatineae</taxon>
        <taxon>Lyophyllaceae</taxon>
        <taxon>Asterophora</taxon>
    </lineage>
</organism>
<evidence type="ECO:0000313" key="3">
    <source>
        <dbReference type="Proteomes" id="UP000775547"/>
    </source>
</evidence>
<name>A0A9P7K8U3_9AGAR</name>
<evidence type="ECO:0000256" key="1">
    <source>
        <dbReference type="SAM" id="MobiDB-lite"/>
    </source>
</evidence>
<reference evidence="2" key="2">
    <citation type="submission" date="2021-10" db="EMBL/GenBank/DDBJ databases">
        <title>Phylogenomics reveals ancestral predisposition of the termite-cultivated fungus Termitomyces towards a domesticated lifestyle.</title>
        <authorList>
            <person name="Auxier B."/>
            <person name="Grum-Grzhimaylo A."/>
            <person name="Cardenas M.E."/>
            <person name="Lodge J.D."/>
            <person name="Laessoe T."/>
            <person name="Pedersen O."/>
            <person name="Smith M.E."/>
            <person name="Kuyper T.W."/>
            <person name="Franco-Molano E.A."/>
            <person name="Baroni T.J."/>
            <person name="Aanen D.K."/>
        </authorList>
    </citation>
    <scope>NUCLEOTIDE SEQUENCE</scope>
    <source>
        <strain evidence="2">AP01</strain>
        <tissue evidence="2">Mycelium</tissue>
    </source>
</reference>
<sequence>GRGLIYTSPTTVHTRGRPARVFDTITSDRDRSVSSEPLDQDDDIIVRTYAASAEALVIPTPSGDAEAPKPLAGEILDVQPEDSTPDVHSGVFNCPFGNEARVEEVAPSDRGLSSDSDVHPRADTVIGPPVIVDKDSNESQFDLAKNTEAAGGNQNSQADTCASQEVATLTTEQARVVDTAQEALTTEECARLARRAEQICHV</sequence>
<dbReference type="Proteomes" id="UP000775547">
    <property type="component" value="Unassembled WGS sequence"/>
</dbReference>
<protein>
    <submittedName>
        <fullName evidence="2">Uncharacterized protein</fullName>
    </submittedName>
</protein>
<proteinExistence type="predicted"/>